<comment type="function">
    <text evidence="4">Part of the endoplasmic reticulum membrane protein complex (EMC) that enables the energy-independent insertion into endoplasmic reticulum membranes of newly synthesized membrane proteins.</text>
</comment>
<evidence type="ECO:0000256" key="3">
    <source>
        <dbReference type="PROSITE-ProRule" id="PRU00339"/>
    </source>
</evidence>
<accession>A0A084APZ4</accession>
<dbReference type="InterPro" id="IPR039856">
    <property type="entry name" value="EMC2-like"/>
</dbReference>
<dbReference type="PROSITE" id="PS50005">
    <property type="entry name" value="TPR"/>
    <property type="match status" value="1"/>
</dbReference>
<comment type="similarity">
    <text evidence="4">Belongs to the EMC2 family.</text>
</comment>
<keyword evidence="2 3" id="KW-0802">TPR repeat</keyword>
<dbReference type="InterPro" id="IPR019734">
    <property type="entry name" value="TPR_rpt"/>
</dbReference>
<keyword evidence="4" id="KW-0256">Endoplasmic reticulum</keyword>
<sequence length="324" mass="35906">MPASLTRAQAQISNAEALQLAQQAPTILRKNPKAFSSSPLSFLFTSTESIELWTIYENLLLSCLRSGDDEAAHQCMERLVTRFGNDNERIMALTGLVKEAQASNHNELEKILAEYGDILKENTANIPITKRRAALLRSMGKTTESITAINSLLEFTPTDAEAWAELADLYLSQGLYAQSIHALEEVVVLTPNAWNIHARLGEIMFMAANQGSEENSSQKYLAESIKRFSRSIELCDDYLRGYYGLKTVTDKLLSDDGKSKNQSEDNAFQLPAKATIEKLNQVATAKLAEIVRRSGANEPQWQGYNEAEIAAARALLDKSSDVVR</sequence>
<gene>
    <name evidence="6" type="ORF">S7711_07584</name>
</gene>
<dbReference type="OrthoDB" id="124397at2759"/>
<dbReference type="PANTHER" id="PTHR12760">
    <property type="entry name" value="TETRATRICOPEPTIDE REPEAT PROTEIN"/>
    <property type="match status" value="1"/>
</dbReference>
<organism evidence="6 7">
    <name type="scientific">Stachybotrys chartarum (strain CBS 109288 / IBT 7711)</name>
    <name type="common">Toxic black mold</name>
    <name type="synonym">Stilbospora chartarum</name>
    <dbReference type="NCBI Taxonomy" id="1280523"/>
    <lineage>
        <taxon>Eukaryota</taxon>
        <taxon>Fungi</taxon>
        <taxon>Dikarya</taxon>
        <taxon>Ascomycota</taxon>
        <taxon>Pezizomycotina</taxon>
        <taxon>Sordariomycetes</taxon>
        <taxon>Hypocreomycetidae</taxon>
        <taxon>Hypocreales</taxon>
        <taxon>Stachybotryaceae</taxon>
        <taxon>Stachybotrys</taxon>
    </lineage>
</organism>
<evidence type="ECO:0000313" key="7">
    <source>
        <dbReference type="Proteomes" id="UP000028045"/>
    </source>
</evidence>
<protein>
    <recommendedName>
        <fullName evidence="4">ER membrane protein complex subunit 2</fullName>
    </recommendedName>
</protein>
<dbReference type="InterPro" id="IPR011990">
    <property type="entry name" value="TPR-like_helical_dom_sf"/>
</dbReference>
<evidence type="ECO:0000259" key="5">
    <source>
        <dbReference type="Pfam" id="PF22890"/>
    </source>
</evidence>
<dbReference type="FunFam" id="1.25.40.10:FF:001208">
    <property type="entry name" value="Tetratricopeptide repeat domain-containing protein"/>
    <property type="match status" value="1"/>
</dbReference>
<keyword evidence="1" id="KW-0677">Repeat</keyword>
<proteinExistence type="inferred from homology"/>
<evidence type="ECO:0000256" key="2">
    <source>
        <dbReference type="ARBA" id="ARBA00022803"/>
    </source>
</evidence>
<dbReference type="HOGENOM" id="CLU_052388_0_0_1"/>
<dbReference type="EMBL" id="KL648622">
    <property type="protein sequence ID" value="KEY67373.1"/>
    <property type="molecule type" value="Genomic_DNA"/>
</dbReference>
<dbReference type="Pfam" id="PF22890">
    <property type="entry name" value="TPR_EMC2"/>
    <property type="match status" value="1"/>
</dbReference>
<dbReference type="GO" id="GO:0072546">
    <property type="term" value="C:EMC complex"/>
    <property type="evidence" value="ECO:0007669"/>
    <property type="project" value="UniProtKB-UniRule"/>
</dbReference>
<keyword evidence="7" id="KW-1185">Reference proteome</keyword>
<dbReference type="AlphaFoldDB" id="A0A084APZ4"/>
<reference evidence="6 7" key="1">
    <citation type="journal article" date="2014" name="BMC Genomics">
        <title>Comparative genome sequencing reveals chemotype-specific gene clusters in the toxigenic black mold Stachybotrys.</title>
        <authorList>
            <person name="Semeiks J."/>
            <person name="Borek D."/>
            <person name="Otwinowski Z."/>
            <person name="Grishin N.V."/>
        </authorList>
    </citation>
    <scope>NUCLEOTIDE SEQUENCE [LARGE SCALE GENOMIC DNA]</scope>
    <source>
        <strain evidence="7">CBS 109288 / IBT 7711</strain>
    </source>
</reference>
<evidence type="ECO:0000313" key="6">
    <source>
        <dbReference type="EMBL" id="KEY67373.1"/>
    </source>
</evidence>
<evidence type="ECO:0000256" key="4">
    <source>
        <dbReference type="RuleBase" id="RU367091"/>
    </source>
</evidence>
<feature type="repeat" description="TPR" evidence="3">
    <location>
        <begin position="160"/>
        <end position="193"/>
    </location>
</feature>
<dbReference type="Gene3D" id="1.25.40.10">
    <property type="entry name" value="Tetratricopeptide repeat domain"/>
    <property type="match status" value="1"/>
</dbReference>
<feature type="domain" description="EMC2 TPR-like" evidence="5">
    <location>
        <begin position="113"/>
        <end position="204"/>
    </location>
</feature>
<name>A0A084APZ4_STACB</name>
<dbReference type="SMART" id="SM00028">
    <property type="entry name" value="TPR"/>
    <property type="match status" value="2"/>
</dbReference>
<dbReference type="InterPro" id="IPR055217">
    <property type="entry name" value="TPR_EMC2"/>
</dbReference>
<dbReference type="SUPFAM" id="SSF48452">
    <property type="entry name" value="TPR-like"/>
    <property type="match status" value="1"/>
</dbReference>
<evidence type="ECO:0000256" key="1">
    <source>
        <dbReference type="ARBA" id="ARBA00022737"/>
    </source>
</evidence>
<dbReference type="Proteomes" id="UP000028045">
    <property type="component" value="Unassembled WGS sequence"/>
</dbReference>
<comment type="subunit">
    <text evidence="4">Component of the ER membrane protein complex (EMC).</text>
</comment>
<keyword evidence="4" id="KW-0472">Membrane</keyword>
<comment type="subcellular location">
    <subcellularLocation>
        <location evidence="4">Endoplasmic reticulum membrane</location>
        <topology evidence="4">Peripheral membrane protein</topology>
        <orientation evidence="4">Cytoplasmic side</orientation>
    </subcellularLocation>
</comment>